<dbReference type="PROSITE" id="PS50949">
    <property type="entry name" value="HTH_GNTR"/>
    <property type="match status" value="1"/>
</dbReference>
<dbReference type="Pfam" id="PF07729">
    <property type="entry name" value="FCD"/>
    <property type="match status" value="1"/>
</dbReference>
<protein>
    <submittedName>
        <fullName evidence="5 6">Transcriptional regulator</fullName>
    </submittedName>
</protein>
<dbReference type="Proteomes" id="UP000577956">
    <property type="component" value="Unassembled WGS sequence"/>
</dbReference>
<evidence type="ECO:0000313" key="8">
    <source>
        <dbReference type="Proteomes" id="UP000618382"/>
    </source>
</evidence>
<dbReference type="GO" id="GO:0003700">
    <property type="term" value="F:DNA-binding transcription factor activity"/>
    <property type="evidence" value="ECO:0007669"/>
    <property type="project" value="InterPro"/>
</dbReference>
<evidence type="ECO:0000259" key="4">
    <source>
        <dbReference type="PROSITE" id="PS50949"/>
    </source>
</evidence>
<dbReference type="SMART" id="SM00345">
    <property type="entry name" value="HTH_GNTR"/>
    <property type="match status" value="1"/>
</dbReference>
<comment type="caution">
    <text evidence="6">The sequence shown here is derived from an EMBL/GenBank/DDBJ whole genome shotgun (WGS) entry which is preliminary data.</text>
</comment>
<keyword evidence="8" id="KW-1185">Reference proteome</keyword>
<dbReference type="PANTHER" id="PTHR43537:SF44">
    <property type="entry name" value="GNTR FAMILY REGULATORY PROTEIN"/>
    <property type="match status" value="1"/>
</dbReference>
<reference evidence="6 7" key="1">
    <citation type="submission" date="2020-07" db="EMBL/GenBank/DDBJ databases">
        <title>Sequencing the genomes of 1000 actinobacteria strains.</title>
        <authorList>
            <person name="Klenk H.-P."/>
        </authorList>
    </citation>
    <scope>NUCLEOTIDE SEQUENCE [LARGE SCALE GENOMIC DNA]</scope>
    <source>
        <strain evidence="6 7">DSM 24482</strain>
    </source>
</reference>
<keyword evidence="3" id="KW-0804">Transcription</keyword>
<keyword evidence="2 6" id="KW-0238">DNA-binding</keyword>
<dbReference type="SMART" id="SM00895">
    <property type="entry name" value="FCD"/>
    <property type="match status" value="1"/>
</dbReference>
<gene>
    <name evidence="6" type="ORF">BKA21_003608</name>
    <name evidence="5" type="ORF">Col01nite_27260</name>
</gene>
<feature type="domain" description="HTH gntR-type" evidence="4">
    <location>
        <begin position="3"/>
        <end position="70"/>
    </location>
</feature>
<dbReference type="SUPFAM" id="SSF46785">
    <property type="entry name" value="Winged helix' DNA-binding domain"/>
    <property type="match status" value="1"/>
</dbReference>
<keyword evidence="1" id="KW-0805">Transcription regulation</keyword>
<sequence length="239" mass="25344">MGKGLHGGVLDRLGRRIAAGDLPAGTVLTLAGLEAELGVSRTVVREAVRVLEAVGMVTSRQRVGITVQPEHAWHALDPQVIQWRLAGPGRYRQLVELTELRLAVEPTAARLAARYADAPTRARLVELADRLHALGADEQAASAAYLDADVAFHTVLLRAGGNPLLGMLGGAVTEVLAGRAALGLMPEVPAEPSLDGHRAVALAVAQGEEDEAERQTRAVVEEVWRAVVAAARRDGRPTR</sequence>
<proteinExistence type="predicted"/>
<dbReference type="InterPro" id="IPR036388">
    <property type="entry name" value="WH-like_DNA-bd_sf"/>
</dbReference>
<dbReference type="PANTHER" id="PTHR43537">
    <property type="entry name" value="TRANSCRIPTIONAL REGULATOR, GNTR FAMILY"/>
    <property type="match status" value="1"/>
</dbReference>
<dbReference type="EMBL" id="JACCBK010000001">
    <property type="protein sequence ID" value="NYD88059.1"/>
    <property type="molecule type" value="Genomic_DNA"/>
</dbReference>
<evidence type="ECO:0000313" key="7">
    <source>
        <dbReference type="Proteomes" id="UP000577956"/>
    </source>
</evidence>
<dbReference type="InterPro" id="IPR008920">
    <property type="entry name" value="TF_FadR/GntR_C"/>
</dbReference>
<dbReference type="SUPFAM" id="SSF48008">
    <property type="entry name" value="GntR ligand-binding domain-like"/>
    <property type="match status" value="1"/>
</dbReference>
<evidence type="ECO:0000256" key="1">
    <source>
        <dbReference type="ARBA" id="ARBA00023015"/>
    </source>
</evidence>
<dbReference type="InterPro" id="IPR011711">
    <property type="entry name" value="GntR_C"/>
</dbReference>
<dbReference type="AlphaFoldDB" id="A0A7Y9FIP0"/>
<dbReference type="Proteomes" id="UP000618382">
    <property type="component" value="Unassembled WGS sequence"/>
</dbReference>
<evidence type="ECO:0000313" key="5">
    <source>
        <dbReference type="EMBL" id="GIG33567.1"/>
    </source>
</evidence>
<name>A0A7Y9FIP0_9CELL</name>
<dbReference type="RefSeq" id="WP_140460374.1">
    <property type="nucleotide sequence ID" value="NZ_BAABFI010000006.1"/>
</dbReference>
<dbReference type="EMBL" id="BONN01000008">
    <property type="protein sequence ID" value="GIG33567.1"/>
    <property type="molecule type" value="Genomic_DNA"/>
</dbReference>
<evidence type="ECO:0000313" key="6">
    <source>
        <dbReference type="EMBL" id="NYD88059.1"/>
    </source>
</evidence>
<dbReference type="Pfam" id="PF00392">
    <property type="entry name" value="GntR"/>
    <property type="match status" value="1"/>
</dbReference>
<evidence type="ECO:0000256" key="2">
    <source>
        <dbReference type="ARBA" id="ARBA00023125"/>
    </source>
</evidence>
<dbReference type="Gene3D" id="1.10.10.10">
    <property type="entry name" value="Winged helix-like DNA-binding domain superfamily/Winged helix DNA-binding domain"/>
    <property type="match status" value="1"/>
</dbReference>
<organism evidence="6 7">
    <name type="scientific">Cellulomonas oligotrophica</name>
    <dbReference type="NCBI Taxonomy" id="931536"/>
    <lineage>
        <taxon>Bacteria</taxon>
        <taxon>Bacillati</taxon>
        <taxon>Actinomycetota</taxon>
        <taxon>Actinomycetes</taxon>
        <taxon>Micrococcales</taxon>
        <taxon>Cellulomonadaceae</taxon>
        <taxon>Cellulomonas</taxon>
    </lineage>
</organism>
<dbReference type="Gene3D" id="1.20.120.530">
    <property type="entry name" value="GntR ligand-binding domain-like"/>
    <property type="match status" value="1"/>
</dbReference>
<evidence type="ECO:0000256" key="3">
    <source>
        <dbReference type="ARBA" id="ARBA00023163"/>
    </source>
</evidence>
<dbReference type="GO" id="GO:0003677">
    <property type="term" value="F:DNA binding"/>
    <property type="evidence" value="ECO:0007669"/>
    <property type="project" value="UniProtKB-KW"/>
</dbReference>
<dbReference type="InterPro" id="IPR036390">
    <property type="entry name" value="WH_DNA-bd_sf"/>
</dbReference>
<dbReference type="InterPro" id="IPR000524">
    <property type="entry name" value="Tscrpt_reg_HTH_GntR"/>
</dbReference>
<reference evidence="5 8" key="2">
    <citation type="submission" date="2021-01" db="EMBL/GenBank/DDBJ databases">
        <title>Whole genome shotgun sequence of Cellulomonas oligotrophica NBRC 109435.</title>
        <authorList>
            <person name="Komaki H."/>
            <person name="Tamura T."/>
        </authorList>
    </citation>
    <scope>NUCLEOTIDE SEQUENCE [LARGE SCALE GENOMIC DNA]</scope>
    <source>
        <strain evidence="5 8">NBRC 109435</strain>
    </source>
</reference>
<accession>A0A7Y9FIP0</accession>